<gene>
    <name evidence="3" type="ORF">L596_012719</name>
</gene>
<evidence type="ECO:0000256" key="1">
    <source>
        <dbReference type="SAM" id="Coils"/>
    </source>
</evidence>
<reference evidence="3 4" key="1">
    <citation type="journal article" date="2015" name="Genome Biol.">
        <title>Comparative genomics of Steinernema reveals deeply conserved gene regulatory networks.</title>
        <authorList>
            <person name="Dillman A.R."/>
            <person name="Macchietto M."/>
            <person name="Porter C.F."/>
            <person name="Rogers A."/>
            <person name="Williams B."/>
            <person name="Antoshechkin I."/>
            <person name="Lee M.M."/>
            <person name="Goodwin Z."/>
            <person name="Lu X."/>
            <person name="Lewis E.E."/>
            <person name="Goodrich-Blair H."/>
            <person name="Stock S.P."/>
            <person name="Adams B.J."/>
            <person name="Sternberg P.W."/>
            <person name="Mortazavi A."/>
        </authorList>
    </citation>
    <scope>NUCLEOTIDE SEQUENCE [LARGE SCALE GENOMIC DNA]</scope>
    <source>
        <strain evidence="3 4">ALL</strain>
    </source>
</reference>
<feature type="compositionally biased region" description="Basic and acidic residues" evidence="2">
    <location>
        <begin position="252"/>
        <end position="267"/>
    </location>
</feature>
<organism evidence="3 4">
    <name type="scientific">Steinernema carpocapsae</name>
    <name type="common">Entomopathogenic nematode</name>
    <dbReference type="NCBI Taxonomy" id="34508"/>
    <lineage>
        <taxon>Eukaryota</taxon>
        <taxon>Metazoa</taxon>
        <taxon>Ecdysozoa</taxon>
        <taxon>Nematoda</taxon>
        <taxon>Chromadorea</taxon>
        <taxon>Rhabditida</taxon>
        <taxon>Tylenchina</taxon>
        <taxon>Panagrolaimomorpha</taxon>
        <taxon>Strongyloidoidea</taxon>
        <taxon>Steinernematidae</taxon>
        <taxon>Steinernema</taxon>
    </lineage>
</organism>
<evidence type="ECO:0000313" key="3">
    <source>
        <dbReference type="EMBL" id="TKR88486.1"/>
    </source>
</evidence>
<feature type="compositionally biased region" description="Basic and acidic residues" evidence="2">
    <location>
        <begin position="278"/>
        <end position="292"/>
    </location>
</feature>
<feature type="compositionally biased region" description="Polar residues" evidence="2">
    <location>
        <begin position="140"/>
        <end position="158"/>
    </location>
</feature>
<dbReference type="EMBL" id="AZBU02000003">
    <property type="protein sequence ID" value="TKR88486.1"/>
    <property type="molecule type" value="Genomic_DNA"/>
</dbReference>
<feature type="coiled-coil region" evidence="1">
    <location>
        <begin position="13"/>
        <end position="44"/>
    </location>
</feature>
<sequence length="373" mass="42620">MSDFIQDLLKVYLKTTEEDISRERKELEADRKAEAAELRRVKSSFLRRKKAHELRITDGKCKVDQIRSILLAYNHMGKKERSIFRKRVDGDASELAPSILLRAFENSQFPRKPYRPASETTEELPLFAIKTEPAEEQSEETAGTNQLVPSSTEPSEATASPIPEWLRTNRASQLESRGLRQLTPFQVETAGEDFLEQTQSPVISTLASLEAQLEHPQEEQPSSFRRGRSRETKKTASTVNLYRTAKQAARARNAEKRKAEEAKRAEATQDQEEEEVEEHMATGEELRREVRRLAPLGGRTTPRARSRSNSVHTPPPKSVAARTRSRTSSMRLFLFYAQLLTTHLGTTERQTVGTYTQKDERLRPQKARKCLKM</sequence>
<proteinExistence type="predicted"/>
<keyword evidence="4" id="KW-1185">Reference proteome</keyword>
<dbReference type="AlphaFoldDB" id="A0A4U5NY44"/>
<feature type="region of interest" description="Disordered" evidence="2">
    <location>
        <begin position="212"/>
        <end position="325"/>
    </location>
</feature>
<name>A0A4U5NY44_STECR</name>
<accession>A0A4U5NY44</accession>
<dbReference type="Proteomes" id="UP000298663">
    <property type="component" value="Unassembled WGS sequence"/>
</dbReference>
<evidence type="ECO:0000313" key="4">
    <source>
        <dbReference type="Proteomes" id="UP000298663"/>
    </source>
</evidence>
<feature type="region of interest" description="Disordered" evidence="2">
    <location>
        <begin position="132"/>
        <end position="166"/>
    </location>
</feature>
<reference evidence="3 4" key="2">
    <citation type="journal article" date="2019" name="G3 (Bethesda)">
        <title>Hybrid Assembly of the Genome of the Entomopathogenic Nematode Steinernema carpocapsae Identifies the X-Chromosome.</title>
        <authorList>
            <person name="Serra L."/>
            <person name="Macchietto M."/>
            <person name="Macias-Munoz A."/>
            <person name="McGill C.J."/>
            <person name="Rodriguez I.M."/>
            <person name="Rodriguez B."/>
            <person name="Murad R."/>
            <person name="Mortazavi A."/>
        </authorList>
    </citation>
    <scope>NUCLEOTIDE SEQUENCE [LARGE SCALE GENOMIC DNA]</scope>
    <source>
        <strain evidence="3 4">ALL</strain>
    </source>
</reference>
<evidence type="ECO:0000256" key="2">
    <source>
        <dbReference type="SAM" id="MobiDB-lite"/>
    </source>
</evidence>
<protein>
    <submittedName>
        <fullName evidence="3">Uncharacterized protein</fullName>
    </submittedName>
</protein>
<comment type="caution">
    <text evidence="3">The sequence shown here is derived from an EMBL/GenBank/DDBJ whole genome shotgun (WGS) entry which is preliminary data.</text>
</comment>
<keyword evidence="1" id="KW-0175">Coiled coil</keyword>